<comment type="caution">
    <text evidence="4">The sequence shown here is derived from an EMBL/GenBank/DDBJ whole genome shotgun (WGS) entry which is preliminary data.</text>
</comment>
<dbReference type="PANTHER" id="PTHR46093">
    <property type="entry name" value="ACYL-COA-BINDING DOMAIN-CONTAINING PROTEIN 5"/>
    <property type="match status" value="1"/>
</dbReference>
<evidence type="ECO:0000256" key="3">
    <source>
        <dbReference type="SAM" id="MobiDB-lite"/>
    </source>
</evidence>
<keyword evidence="1" id="KW-0880">Kelch repeat</keyword>
<dbReference type="Pfam" id="PF24681">
    <property type="entry name" value="Kelch_KLHDC2_KLHL20_DRC7"/>
    <property type="match status" value="1"/>
</dbReference>
<proteinExistence type="predicted"/>
<dbReference type="EMBL" id="JABMIG020000109">
    <property type="protein sequence ID" value="KAL3791799.1"/>
    <property type="molecule type" value="Genomic_DNA"/>
</dbReference>
<dbReference type="PANTHER" id="PTHR46093:SF3">
    <property type="entry name" value="ACYL-COA-BINDING DOMAIN-CONTAINING PROTEIN 4"/>
    <property type="match status" value="1"/>
</dbReference>
<reference evidence="4 5" key="1">
    <citation type="journal article" date="2020" name="G3 (Bethesda)">
        <title>Improved Reference Genome for Cyclotella cryptica CCMP332, a Model for Cell Wall Morphogenesis, Salinity Adaptation, and Lipid Production in Diatoms (Bacillariophyta).</title>
        <authorList>
            <person name="Roberts W.R."/>
            <person name="Downey K.M."/>
            <person name="Ruck E.C."/>
            <person name="Traller J.C."/>
            <person name="Alverson A.J."/>
        </authorList>
    </citation>
    <scope>NUCLEOTIDE SEQUENCE [LARGE SCALE GENOMIC DNA]</scope>
    <source>
        <strain evidence="4 5">CCMP332</strain>
    </source>
</reference>
<feature type="region of interest" description="Disordered" evidence="3">
    <location>
        <begin position="262"/>
        <end position="284"/>
    </location>
</feature>
<evidence type="ECO:0000313" key="4">
    <source>
        <dbReference type="EMBL" id="KAL3791799.1"/>
    </source>
</evidence>
<dbReference type="AlphaFoldDB" id="A0ABD3PUL8"/>
<evidence type="ECO:0000313" key="5">
    <source>
        <dbReference type="Proteomes" id="UP001516023"/>
    </source>
</evidence>
<protein>
    <submittedName>
        <fullName evidence="4">Uncharacterized protein</fullName>
    </submittedName>
</protein>
<keyword evidence="2" id="KW-0677">Repeat</keyword>
<dbReference type="Gene3D" id="2.120.10.80">
    <property type="entry name" value="Kelch-type beta propeller"/>
    <property type="match status" value="2"/>
</dbReference>
<name>A0ABD3PUL8_9STRA</name>
<dbReference type="Proteomes" id="UP001516023">
    <property type="component" value="Unassembled WGS sequence"/>
</dbReference>
<organism evidence="4 5">
    <name type="scientific">Cyclotella cryptica</name>
    <dbReference type="NCBI Taxonomy" id="29204"/>
    <lineage>
        <taxon>Eukaryota</taxon>
        <taxon>Sar</taxon>
        <taxon>Stramenopiles</taxon>
        <taxon>Ochrophyta</taxon>
        <taxon>Bacillariophyta</taxon>
        <taxon>Coscinodiscophyceae</taxon>
        <taxon>Thalassiosirophycidae</taxon>
        <taxon>Stephanodiscales</taxon>
        <taxon>Stephanodiscaceae</taxon>
        <taxon>Cyclotella</taxon>
    </lineage>
</organism>
<sequence>MYSLCSFIGSSYLATPLTNTIPSFRPPIFHGNHFRMIDRHSSNFGVNALQMKNIFSAEWTNLLSPDSNIVPPRKIEPPRSGAVTFSTRDETKLFTFGGYAEEESSIGTPPDRYVVNDLWTFHPYKESSASPWGWTKIDQHDRSYVPGPRLATAIAVLPCQSQPSAVLLGGWDPQEPGTGGIILDDVSVLDLDALQWSQPRLVEPADKVMTIPDGPTSRHVAVPVCFKKSAGQEAEEAILLHNHRCEDHVFLLSLSANENTNEKNDKFRGQWKRQTTNGDAPSSRGLHCAIQLNDPKSNLSKSVVLFGGAAKDGTMSNEAFVLDLSSWKWSKLDCSGDKPSPRAGACLCELDENTVILFGGAERGDQGLVGLNDVWSLNINIATGTGVWTCLIENESVDGEKLDASRPPGRNAATLTRMNAQSLLPKDLLCRNSSEGKNDAYFLLQGGWNPFRKTFDDVFVLRVASK</sequence>
<accession>A0ABD3PUL8</accession>
<gene>
    <name evidence="4" type="ORF">HJC23_002430</name>
</gene>
<evidence type="ECO:0000256" key="1">
    <source>
        <dbReference type="ARBA" id="ARBA00022441"/>
    </source>
</evidence>
<keyword evidence="5" id="KW-1185">Reference proteome</keyword>
<dbReference type="SUPFAM" id="SSF50965">
    <property type="entry name" value="Galactose oxidase, central domain"/>
    <property type="match status" value="2"/>
</dbReference>
<dbReference type="InterPro" id="IPR015915">
    <property type="entry name" value="Kelch-typ_b-propeller"/>
</dbReference>
<evidence type="ECO:0000256" key="2">
    <source>
        <dbReference type="ARBA" id="ARBA00022737"/>
    </source>
</evidence>
<dbReference type="InterPro" id="IPR011043">
    <property type="entry name" value="Gal_Oxase/kelch_b-propeller"/>
</dbReference>